<gene>
    <name evidence="2" type="ORF">GGR00_000899</name>
</gene>
<evidence type="ECO:0000259" key="1">
    <source>
        <dbReference type="Pfam" id="PF01850"/>
    </source>
</evidence>
<dbReference type="CDD" id="cd09872">
    <property type="entry name" value="PIN_Sll0205-like"/>
    <property type="match status" value="1"/>
</dbReference>
<accession>A0A7X0KJE0</accession>
<dbReference type="AlphaFoldDB" id="A0A7X0KJE0"/>
<reference evidence="2 3" key="1">
    <citation type="submission" date="2020-08" db="EMBL/GenBank/DDBJ databases">
        <title>Genomic Encyclopedia of Type Strains, Phase IV (KMG-IV): sequencing the most valuable type-strain genomes for metagenomic binning, comparative biology and taxonomic classification.</title>
        <authorList>
            <person name="Goeker M."/>
        </authorList>
    </citation>
    <scope>NUCLEOTIDE SEQUENCE [LARGE SCALE GENOMIC DNA]</scope>
    <source>
        <strain evidence="2 3">DSM 7051</strain>
    </source>
</reference>
<dbReference type="PANTHER" id="PTHR36173">
    <property type="entry name" value="RIBONUCLEASE VAPC16-RELATED"/>
    <property type="match status" value="1"/>
</dbReference>
<dbReference type="InterPro" id="IPR041705">
    <property type="entry name" value="PIN_Sll0205"/>
</dbReference>
<dbReference type="InterPro" id="IPR029060">
    <property type="entry name" value="PIN-like_dom_sf"/>
</dbReference>
<keyword evidence="3" id="KW-1185">Reference proteome</keyword>
<sequence length="125" mass="14171">MSDPKFLLDTHVFLWALRDDERLSPEHRMIIARGEGIAISAVSIWEIAIKRSSGKLRVDGDMVQVLNERGTPILSINEHHASRVEHLADHHRDPFDRLLIAQAQVENLVILTADPMFARYDVALA</sequence>
<dbReference type="Proteomes" id="UP000536262">
    <property type="component" value="Unassembled WGS sequence"/>
</dbReference>
<dbReference type="InterPro" id="IPR002716">
    <property type="entry name" value="PIN_dom"/>
</dbReference>
<dbReference type="Pfam" id="PF01850">
    <property type="entry name" value="PIN"/>
    <property type="match status" value="1"/>
</dbReference>
<protein>
    <submittedName>
        <fullName evidence="2">PIN domain nuclease of toxin-antitoxin system</fullName>
    </submittedName>
</protein>
<evidence type="ECO:0000313" key="2">
    <source>
        <dbReference type="EMBL" id="MBB6353131.1"/>
    </source>
</evidence>
<proteinExistence type="predicted"/>
<dbReference type="RefSeq" id="WP_343065520.1">
    <property type="nucleotide sequence ID" value="NZ_BAABEG010000001.1"/>
</dbReference>
<name>A0A7X0KJE0_9HYPH</name>
<dbReference type="SUPFAM" id="SSF88723">
    <property type="entry name" value="PIN domain-like"/>
    <property type="match status" value="1"/>
</dbReference>
<dbReference type="PANTHER" id="PTHR36173:SF2">
    <property type="entry name" value="RIBONUCLEASE VAPC16"/>
    <property type="match status" value="1"/>
</dbReference>
<dbReference type="EMBL" id="JACHOU010000002">
    <property type="protein sequence ID" value="MBB6353131.1"/>
    <property type="molecule type" value="Genomic_DNA"/>
</dbReference>
<comment type="caution">
    <text evidence="2">The sequence shown here is derived from an EMBL/GenBank/DDBJ whole genome shotgun (WGS) entry which is preliminary data.</text>
</comment>
<evidence type="ECO:0000313" key="3">
    <source>
        <dbReference type="Proteomes" id="UP000536262"/>
    </source>
</evidence>
<feature type="domain" description="PIN" evidence="1">
    <location>
        <begin position="7"/>
        <end position="121"/>
    </location>
</feature>
<dbReference type="InterPro" id="IPR052919">
    <property type="entry name" value="TA_system_RNase"/>
</dbReference>
<dbReference type="Gene3D" id="3.40.50.1010">
    <property type="entry name" value="5'-nuclease"/>
    <property type="match status" value="1"/>
</dbReference>
<organism evidence="2 3">
    <name type="scientific">Aminobacter aganoensis</name>
    <dbReference type="NCBI Taxonomy" id="83264"/>
    <lineage>
        <taxon>Bacteria</taxon>
        <taxon>Pseudomonadati</taxon>
        <taxon>Pseudomonadota</taxon>
        <taxon>Alphaproteobacteria</taxon>
        <taxon>Hyphomicrobiales</taxon>
        <taxon>Phyllobacteriaceae</taxon>
        <taxon>Aminobacter</taxon>
    </lineage>
</organism>